<dbReference type="RefSeq" id="WP_013019444.1">
    <property type="nucleotide sequence ID" value="NC_013947.1"/>
</dbReference>
<evidence type="ECO:0000313" key="2">
    <source>
        <dbReference type="EMBL" id="ADD43873.1"/>
    </source>
</evidence>
<dbReference type="eggNOG" id="ENOG50334RC">
    <property type="taxonomic scope" value="Bacteria"/>
</dbReference>
<dbReference type="AlphaFoldDB" id="D3Q2E0"/>
<evidence type="ECO:0000313" key="3">
    <source>
        <dbReference type="Proteomes" id="UP000000844"/>
    </source>
</evidence>
<organism evidence="2 3">
    <name type="scientific">Stackebrandtia nassauensis (strain DSM 44728 / CIP 108903 / NRRL B-16338 / NBRC 102104 / LLR-40K-21)</name>
    <dbReference type="NCBI Taxonomy" id="446470"/>
    <lineage>
        <taxon>Bacteria</taxon>
        <taxon>Bacillati</taxon>
        <taxon>Actinomycetota</taxon>
        <taxon>Actinomycetes</taxon>
        <taxon>Glycomycetales</taxon>
        <taxon>Glycomycetaceae</taxon>
        <taxon>Stackebrandtia</taxon>
    </lineage>
</organism>
<accession>D3Q2E0</accession>
<dbReference type="STRING" id="446470.Snas_4224"/>
<keyword evidence="3" id="KW-1185">Reference proteome</keyword>
<dbReference type="HOGENOM" id="CLU_537361_0_0_11"/>
<dbReference type="KEGG" id="sna:Snas_4224"/>
<dbReference type="Pfam" id="PF25310">
    <property type="entry name" value="VG15"/>
    <property type="match status" value="1"/>
</dbReference>
<reference evidence="2 3" key="1">
    <citation type="journal article" date="2009" name="Stand. Genomic Sci.">
        <title>Complete genome sequence of Stackebrandtia nassauensis type strain (LLR-40K-21).</title>
        <authorList>
            <person name="Munk C."/>
            <person name="Lapidus A."/>
            <person name="Copeland A."/>
            <person name="Jando M."/>
            <person name="Mayilraj S."/>
            <person name="Glavina Del Rio T."/>
            <person name="Nolan M."/>
            <person name="Chen F."/>
            <person name="Lucas S."/>
            <person name="Tice H."/>
            <person name="Cheng J.F."/>
            <person name="Han C."/>
            <person name="Detter J.C."/>
            <person name="Bruce D."/>
            <person name="Goodwin L."/>
            <person name="Chain P."/>
            <person name="Pitluck S."/>
            <person name="Goker M."/>
            <person name="Ovchinikova G."/>
            <person name="Pati A."/>
            <person name="Ivanova N."/>
            <person name="Mavromatis K."/>
            <person name="Chen A."/>
            <person name="Palaniappan K."/>
            <person name="Land M."/>
            <person name="Hauser L."/>
            <person name="Chang Y.J."/>
            <person name="Jeffries C.D."/>
            <person name="Bristow J."/>
            <person name="Eisen J.A."/>
            <person name="Markowitz V."/>
            <person name="Hugenholtz P."/>
            <person name="Kyrpides N.C."/>
            <person name="Klenk H.P."/>
        </authorList>
    </citation>
    <scope>NUCLEOTIDE SEQUENCE [LARGE SCALE GENOMIC DNA]</scope>
    <source>
        <strain evidence="3">DSM 44728 / CIP 108903 / NRRL B-16338 / NBRC 102104 / LLR-40K-21</strain>
    </source>
</reference>
<gene>
    <name evidence="2" type="ordered locus">Snas_4224</name>
</gene>
<feature type="compositionally biased region" description="Pro residues" evidence="1">
    <location>
        <begin position="284"/>
        <end position="293"/>
    </location>
</feature>
<evidence type="ECO:0000256" key="1">
    <source>
        <dbReference type="SAM" id="MobiDB-lite"/>
    </source>
</evidence>
<proteinExistence type="predicted"/>
<dbReference type="OrthoDB" id="3194844at2"/>
<name>D3Q2E0_STANL</name>
<dbReference type="Proteomes" id="UP000000844">
    <property type="component" value="Chromosome"/>
</dbReference>
<feature type="region of interest" description="Disordered" evidence="1">
    <location>
        <begin position="235"/>
        <end position="311"/>
    </location>
</feature>
<dbReference type="InterPro" id="IPR057369">
    <property type="entry name" value="VG15"/>
</dbReference>
<evidence type="ECO:0008006" key="4">
    <source>
        <dbReference type="Google" id="ProtNLM"/>
    </source>
</evidence>
<sequence>MLDPRRLDATTPLWLPVAEQLVDVYRKTSAEAGLDYYQAHRAAKGIHAPLPDLAAETGNRDAVRTSLIVCGPVAIKHATGQGATLAEAVHIGETRAEAAAARHVLNGGRDSVHAAVDADAECLGFVRVTDADPCWLCAMQASRGPVFLSEVSAVLRRETTPEYAAFLRANPDGGRYRGKKFTGRRVPYHDGCQCTAEPLYSYDAPWPGTGREFDALWQDATKGRTGADARRAFRRAVAAASPTQSADARRRKRADARRAEAEQHPPLPEPDTDRAGTRSDVPPEEPAPAPEPDAAPAETGTGPGPLGDLSRLSDDELFALFGEHAADENAVAAITAEMDRRDVPDGGDVAQGVEELTPEQRRVEELVSQGWDWQDAYAEAHGVDADELDRQARAAEVDAHRYTGETRDEAVRRMYDEYVQVSYVAAEDATAGHMLSKAGRAADVNPLSLFSGTTARARKYASEDLLRWWSEHGRMTFTEYRAQVLGRETDRAAAAVTAMQSNGRDFI</sequence>
<dbReference type="EMBL" id="CP001778">
    <property type="protein sequence ID" value="ADD43873.1"/>
    <property type="molecule type" value="Genomic_DNA"/>
</dbReference>
<protein>
    <recommendedName>
        <fullName evidence="4">Capsid maturation protease</fullName>
    </recommendedName>
</protein>